<evidence type="ECO:0000313" key="3">
    <source>
        <dbReference type="Proteomes" id="UP000054166"/>
    </source>
</evidence>
<accession>A0A0C3ENM0</accession>
<dbReference type="PANTHER" id="PTHR35179:SF2">
    <property type="entry name" value="START DOMAIN-CONTAINING PROTEIN"/>
    <property type="match status" value="1"/>
</dbReference>
<protein>
    <recommendedName>
        <fullName evidence="4">Geranylgeranyl pyrophosphate synthetase</fullName>
    </recommendedName>
</protein>
<organism evidence="2 3">
    <name type="scientific">Piloderma croceum (strain F 1598)</name>
    <dbReference type="NCBI Taxonomy" id="765440"/>
    <lineage>
        <taxon>Eukaryota</taxon>
        <taxon>Fungi</taxon>
        <taxon>Dikarya</taxon>
        <taxon>Basidiomycota</taxon>
        <taxon>Agaricomycotina</taxon>
        <taxon>Agaricomycetes</taxon>
        <taxon>Agaricomycetidae</taxon>
        <taxon>Atheliales</taxon>
        <taxon>Atheliaceae</taxon>
        <taxon>Piloderma</taxon>
    </lineage>
</organism>
<name>A0A0C3ENM0_PILCF</name>
<dbReference type="PANTHER" id="PTHR35179">
    <property type="entry name" value="PROTEIN CBG02620"/>
    <property type="match status" value="1"/>
</dbReference>
<reference evidence="2 3" key="1">
    <citation type="submission" date="2014-04" db="EMBL/GenBank/DDBJ databases">
        <authorList>
            <consortium name="DOE Joint Genome Institute"/>
            <person name="Kuo A."/>
            <person name="Tarkka M."/>
            <person name="Buscot F."/>
            <person name="Kohler A."/>
            <person name="Nagy L.G."/>
            <person name="Floudas D."/>
            <person name="Copeland A."/>
            <person name="Barry K.W."/>
            <person name="Cichocki N."/>
            <person name="Veneault-Fourrey C."/>
            <person name="LaButti K."/>
            <person name="Lindquist E.A."/>
            <person name="Lipzen A."/>
            <person name="Lundell T."/>
            <person name="Morin E."/>
            <person name="Murat C."/>
            <person name="Sun H."/>
            <person name="Tunlid A."/>
            <person name="Henrissat B."/>
            <person name="Grigoriev I.V."/>
            <person name="Hibbett D.S."/>
            <person name="Martin F."/>
            <person name="Nordberg H.P."/>
            <person name="Cantor M.N."/>
            <person name="Hua S.X."/>
        </authorList>
    </citation>
    <scope>NUCLEOTIDE SEQUENCE [LARGE SCALE GENOMIC DNA]</scope>
    <source>
        <strain evidence="2 3">F 1598</strain>
    </source>
</reference>
<gene>
    <name evidence="2" type="ORF">PILCRDRAFT_828459</name>
</gene>
<dbReference type="InParanoid" id="A0A0C3ENM0"/>
<reference evidence="3" key="2">
    <citation type="submission" date="2015-01" db="EMBL/GenBank/DDBJ databases">
        <title>Evolutionary Origins and Diversification of the Mycorrhizal Mutualists.</title>
        <authorList>
            <consortium name="DOE Joint Genome Institute"/>
            <consortium name="Mycorrhizal Genomics Consortium"/>
            <person name="Kohler A."/>
            <person name="Kuo A."/>
            <person name="Nagy L.G."/>
            <person name="Floudas D."/>
            <person name="Copeland A."/>
            <person name="Barry K.W."/>
            <person name="Cichocki N."/>
            <person name="Veneault-Fourrey C."/>
            <person name="LaButti K."/>
            <person name="Lindquist E.A."/>
            <person name="Lipzen A."/>
            <person name="Lundell T."/>
            <person name="Morin E."/>
            <person name="Murat C."/>
            <person name="Riley R."/>
            <person name="Ohm R."/>
            <person name="Sun H."/>
            <person name="Tunlid A."/>
            <person name="Henrissat B."/>
            <person name="Grigoriev I.V."/>
            <person name="Hibbett D.S."/>
            <person name="Martin F."/>
        </authorList>
    </citation>
    <scope>NUCLEOTIDE SEQUENCE [LARGE SCALE GENOMIC DNA]</scope>
    <source>
        <strain evidence="3">F 1598</strain>
    </source>
</reference>
<evidence type="ECO:0000256" key="1">
    <source>
        <dbReference type="SAM" id="MobiDB-lite"/>
    </source>
</evidence>
<keyword evidence="3" id="KW-1185">Reference proteome</keyword>
<dbReference type="OrthoDB" id="420564at2759"/>
<proteinExistence type="predicted"/>
<dbReference type="Proteomes" id="UP000054166">
    <property type="component" value="Unassembled WGS sequence"/>
</dbReference>
<dbReference type="HOGENOM" id="CLU_030046_0_1_1"/>
<evidence type="ECO:0000313" key="2">
    <source>
        <dbReference type="EMBL" id="KIM74170.1"/>
    </source>
</evidence>
<feature type="region of interest" description="Disordered" evidence="1">
    <location>
        <begin position="1"/>
        <end position="28"/>
    </location>
</feature>
<dbReference type="AlphaFoldDB" id="A0A0C3ENM0"/>
<dbReference type="EMBL" id="KN833065">
    <property type="protein sequence ID" value="KIM74170.1"/>
    <property type="molecule type" value="Genomic_DNA"/>
</dbReference>
<dbReference type="STRING" id="765440.A0A0C3ENM0"/>
<feature type="compositionally biased region" description="Low complexity" evidence="1">
    <location>
        <begin position="18"/>
        <end position="28"/>
    </location>
</feature>
<evidence type="ECO:0008006" key="4">
    <source>
        <dbReference type="Google" id="ProtNLM"/>
    </source>
</evidence>
<sequence length="420" mass="47117">MFSPPKYRTPNSRARIATPSTSSLPSLPADRDILEGLLPSHVSTVTKPSASANADEKKIQVKDLKYVGSYNWVESQKPTIIVPGSPPEWRNKATPYKVDPDSGVVFADQNGFRSPNAILLPLVRAVDMNDADFDWSAIDFVTDRNGLRKLLRWIGKPDPKEFRIDTQLAGKRTILFNRWEKRTREAVGGMNYSTYGFSFEKSSTKPAGDCEESTGHHRIVKYDFGGLNMVVRFEVDACFPQPTTKRQMASKSQSDDHVDALTDAMSKFSLSSASGSKVQTHEDNYGLRIRQAGSYVPQSHIIELTTVSMGRRANFDWSEAYPQLFLSQTPHHFLAVHTRGRFNTVEQRKLGSPDLSQVDKTAQTALWKLRQALGVIKDIVVEHGKTGRLSLVCQKGEMKVYERSSDVSCLPEDILKRFET</sequence>